<evidence type="ECO:0000256" key="3">
    <source>
        <dbReference type="ARBA" id="ARBA00012438"/>
    </source>
</evidence>
<dbReference type="Gene3D" id="1.10.287.130">
    <property type="match status" value="1"/>
</dbReference>
<keyword evidence="6 11" id="KW-0812">Transmembrane</keyword>
<feature type="transmembrane region" description="Helical" evidence="11">
    <location>
        <begin position="184"/>
        <end position="205"/>
    </location>
</feature>
<dbReference type="Pfam" id="PF02518">
    <property type="entry name" value="HATPase_c"/>
    <property type="match status" value="1"/>
</dbReference>
<gene>
    <name evidence="14" type="ORF">EDD54_3165</name>
</gene>
<name>A0A4V3CVN9_9HYPH</name>
<evidence type="ECO:0000256" key="8">
    <source>
        <dbReference type="ARBA" id="ARBA00022989"/>
    </source>
</evidence>
<feature type="domain" description="HAMP" evidence="13">
    <location>
        <begin position="204"/>
        <end position="255"/>
    </location>
</feature>
<dbReference type="InterPro" id="IPR005467">
    <property type="entry name" value="His_kinase_dom"/>
</dbReference>
<dbReference type="PROSITE" id="PS50109">
    <property type="entry name" value="HIS_KIN"/>
    <property type="match status" value="1"/>
</dbReference>
<keyword evidence="4" id="KW-0597">Phosphoprotein</keyword>
<keyword evidence="7 14" id="KW-0418">Kinase</keyword>
<comment type="caution">
    <text evidence="14">The sequence shown here is derived from an EMBL/GenBank/DDBJ whole genome shotgun (WGS) entry which is preliminary data.</text>
</comment>
<dbReference type="PROSITE" id="PS50885">
    <property type="entry name" value="HAMP"/>
    <property type="match status" value="1"/>
</dbReference>
<proteinExistence type="predicted"/>
<sequence>MADDPAAAPAKAPLRRGVAARGSLALRLMLVSAVWSAIALAVAGLVLTELYRTDIVRGFDARLEVYQKTIAGRVAATPAGETPDPGSLGEPRFLLPLTGWYWMIRDAVSGTTVAASRSLYGELLDVPSPPPDGTPTAAFVRGPVDADLRLSVQRVTVGERRYDVVVTGNADEIRTDVAAFGRRVFVTLAVLAAGLLVASVLQVRIGLRPLERMRAALADIRAGRNTRLPSDLPSEIAPLGQELNALIETNVAVVERARGHVGNLAHALKTPLSVMLNEARAEDGPLAGKVVEQVQLMRAQVDRHLDRARVAAERRVVGAAADLGRSLEGLANVLRRAHADRAVDIVVTAPPALRARIERRDLEDVVGNLMDNACKYGRGRVRVAARGETDALAARPMVTVTVEDDGPGVPETRYAEVLGRGRRLDETVPGSGLGLAIADEIVEAYGGTMMLGRSELGGLAVAVRLPQS</sequence>
<dbReference type="PANTHER" id="PTHR45436:SF5">
    <property type="entry name" value="SENSOR HISTIDINE KINASE TRCS"/>
    <property type="match status" value="1"/>
</dbReference>
<evidence type="ECO:0000256" key="1">
    <source>
        <dbReference type="ARBA" id="ARBA00000085"/>
    </source>
</evidence>
<keyword evidence="15" id="KW-1185">Reference proteome</keyword>
<organism evidence="14 15">
    <name type="scientific">Oharaeibacter diazotrophicus</name>
    <dbReference type="NCBI Taxonomy" id="1920512"/>
    <lineage>
        <taxon>Bacteria</taxon>
        <taxon>Pseudomonadati</taxon>
        <taxon>Pseudomonadota</taxon>
        <taxon>Alphaproteobacteria</taxon>
        <taxon>Hyphomicrobiales</taxon>
        <taxon>Pleomorphomonadaceae</taxon>
        <taxon>Oharaeibacter</taxon>
    </lineage>
</organism>
<comment type="catalytic activity">
    <reaction evidence="1">
        <text>ATP + protein L-histidine = ADP + protein N-phospho-L-histidine.</text>
        <dbReference type="EC" id="2.7.13.3"/>
    </reaction>
</comment>
<keyword evidence="8 11" id="KW-1133">Transmembrane helix</keyword>
<dbReference type="GO" id="GO:0005886">
    <property type="term" value="C:plasma membrane"/>
    <property type="evidence" value="ECO:0007669"/>
    <property type="project" value="TreeGrafter"/>
</dbReference>
<evidence type="ECO:0000256" key="10">
    <source>
        <dbReference type="ARBA" id="ARBA00023136"/>
    </source>
</evidence>
<dbReference type="SUPFAM" id="SSF55874">
    <property type="entry name" value="ATPase domain of HSP90 chaperone/DNA topoisomerase II/histidine kinase"/>
    <property type="match status" value="1"/>
</dbReference>
<evidence type="ECO:0000313" key="14">
    <source>
        <dbReference type="EMBL" id="TDP83208.1"/>
    </source>
</evidence>
<dbReference type="InterPro" id="IPR036890">
    <property type="entry name" value="HATPase_C_sf"/>
</dbReference>
<dbReference type="InterPro" id="IPR003660">
    <property type="entry name" value="HAMP_dom"/>
</dbReference>
<dbReference type="RefSeq" id="WP_208112215.1">
    <property type="nucleotide sequence ID" value="NZ_BSPM01000009.1"/>
</dbReference>
<dbReference type="EC" id="2.7.13.3" evidence="3"/>
<dbReference type="GO" id="GO:0000160">
    <property type="term" value="P:phosphorelay signal transduction system"/>
    <property type="evidence" value="ECO:0007669"/>
    <property type="project" value="UniProtKB-KW"/>
</dbReference>
<dbReference type="EMBL" id="SNXY01000009">
    <property type="protein sequence ID" value="TDP83208.1"/>
    <property type="molecule type" value="Genomic_DNA"/>
</dbReference>
<dbReference type="PANTHER" id="PTHR45436">
    <property type="entry name" value="SENSOR HISTIDINE KINASE YKOH"/>
    <property type="match status" value="1"/>
</dbReference>
<evidence type="ECO:0000256" key="11">
    <source>
        <dbReference type="SAM" id="Phobius"/>
    </source>
</evidence>
<dbReference type="InterPro" id="IPR050428">
    <property type="entry name" value="TCS_sensor_his_kinase"/>
</dbReference>
<reference evidence="14 15" key="1">
    <citation type="submission" date="2019-03" db="EMBL/GenBank/DDBJ databases">
        <title>Genomic Encyclopedia of Type Strains, Phase IV (KMG-IV): sequencing the most valuable type-strain genomes for metagenomic binning, comparative biology and taxonomic classification.</title>
        <authorList>
            <person name="Goeker M."/>
        </authorList>
    </citation>
    <scope>NUCLEOTIDE SEQUENCE [LARGE SCALE GENOMIC DNA]</scope>
    <source>
        <strain evidence="14 15">DSM 102969</strain>
    </source>
</reference>
<evidence type="ECO:0000256" key="2">
    <source>
        <dbReference type="ARBA" id="ARBA00004370"/>
    </source>
</evidence>
<keyword evidence="10 11" id="KW-0472">Membrane</keyword>
<evidence type="ECO:0000256" key="9">
    <source>
        <dbReference type="ARBA" id="ARBA00023012"/>
    </source>
</evidence>
<feature type="transmembrane region" description="Helical" evidence="11">
    <location>
        <begin position="24"/>
        <end position="47"/>
    </location>
</feature>
<feature type="domain" description="Histidine kinase" evidence="12">
    <location>
        <begin position="263"/>
        <end position="468"/>
    </location>
</feature>
<protein>
    <recommendedName>
        <fullName evidence="3">histidine kinase</fullName>
        <ecNumber evidence="3">2.7.13.3</ecNumber>
    </recommendedName>
</protein>
<dbReference type="AlphaFoldDB" id="A0A4V3CVN9"/>
<keyword evidence="5" id="KW-0808">Transferase</keyword>
<evidence type="ECO:0000256" key="5">
    <source>
        <dbReference type="ARBA" id="ARBA00022679"/>
    </source>
</evidence>
<evidence type="ECO:0000256" key="4">
    <source>
        <dbReference type="ARBA" id="ARBA00022553"/>
    </source>
</evidence>
<dbReference type="InterPro" id="IPR003594">
    <property type="entry name" value="HATPase_dom"/>
</dbReference>
<evidence type="ECO:0000313" key="15">
    <source>
        <dbReference type="Proteomes" id="UP000294547"/>
    </source>
</evidence>
<accession>A0A4V3CVN9</accession>
<dbReference type="PRINTS" id="PR00344">
    <property type="entry name" value="BCTRLSENSOR"/>
</dbReference>
<keyword evidence="9" id="KW-0902">Two-component regulatory system</keyword>
<dbReference type="InterPro" id="IPR004358">
    <property type="entry name" value="Sig_transdc_His_kin-like_C"/>
</dbReference>
<dbReference type="Proteomes" id="UP000294547">
    <property type="component" value="Unassembled WGS sequence"/>
</dbReference>
<dbReference type="Gene3D" id="3.30.565.10">
    <property type="entry name" value="Histidine kinase-like ATPase, C-terminal domain"/>
    <property type="match status" value="1"/>
</dbReference>
<evidence type="ECO:0000259" key="12">
    <source>
        <dbReference type="PROSITE" id="PS50109"/>
    </source>
</evidence>
<evidence type="ECO:0000256" key="7">
    <source>
        <dbReference type="ARBA" id="ARBA00022777"/>
    </source>
</evidence>
<dbReference type="SMART" id="SM00387">
    <property type="entry name" value="HATPase_c"/>
    <property type="match status" value="1"/>
</dbReference>
<evidence type="ECO:0000259" key="13">
    <source>
        <dbReference type="PROSITE" id="PS50885"/>
    </source>
</evidence>
<evidence type="ECO:0000256" key="6">
    <source>
        <dbReference type="ARBA" id="ARBA00022692"/>
    </source>
</evidence>
<comment type="subcellular location">
    <subcellularLocation>
        <location evidence="2">Membrane</location>
    </subcellularLocation>
</comment>
<dbReference type="GO" id="GO:0004673">
    <property type="term" value="F:protein histidine kinase activity"/>
    <property type="evidence" value="ECO:0007669"/>
    <property type="project" value="UniProtKB-EC"/>
</dbReference>